<dbReference type="PROSITE" id="PS51898">
    <property type="entry name" value="TYR_RECOMBINASE"/>
    <property type="match status" value="1"/>
</dbReference>
<dbReference type="Proteomes" id="UP001500920">
    <property type="component" value="Unassembled WGS sequence"/>
</dbReference>
<sequence length="92" mass="10944">MDPNNEYLITNFEGSKLSYYVYYHEKFKKIMQQLELNHRPHDCRHTFATLMDNADANKLSIKRIMGHAAKDITDKVYTHKDIKQLLMAIDRL</sequence>
<protein>
    <recommendedName>
        <fullName evidence="2">Tyr recombinase domain-containing protein</fullName>
    </recommendedName>
</protein>
<proteinExistence type="predicted"/>
<feature type="domain" description="Tyr recombinase" evidence="2">
    <location>
        <begin position="1"/>
        <end position="90"/>
    </location>
</feature>
<dbReference type="Pfam" id="PF00589">
    <property type="entry name" value="Phage_integrase"/>
    <property type="match status" value="1"/>
</dbReference>
<dbReference type="Gene3D" id="1.10.443.10">
    <property type="entry name" value="Intergrase catalytic core"/>
    <property type="match status" value="1"/>
</dbReference>
<name>A0ABP7EXT1_9STAP</name>
<evidence type="ECO:0000313" key="4">
    <source>
        <dbReference type="Proteomes" id="UP001500920"/>
    </source>
</evidence>
<dbReference type="SUPFAM" id="SSF56349">
    <property type="entry name" value="DNA breaking-rejoining enzymes"/>
    <property type="match status" value="1"/>
</dbReference>
<dbReference type="EMBL" id="BAABCK010000039">
    <property type="protein sequence ID" value="GAA3726874.1"/>
    <property type="molecule type" value="Genomic_DNA"/>
</dbReference>
<organism evidence="3 4">
    <name type="scientific">Salinicoccus jeotgali</name>
    <dbReference type="NCBI Taxonomy" id="381634"/>
    <lineage>
        <taxon>Bacteria</taxon>
        <taxon>Bacillati</taxon>
        <taxon>Bacillota</taxon>
        <taxon>Bacilli</taxon>
        <taxon>Bacillales</taxon>
        <taxon>Staphylococcaceae</taxon>
        <taxon>Salinicoccus</taxon>
    </lineage>
</organism>
<dbReference type="InterPro" id="IPR011010">
    <property type="entry name" value="DNA_brk_join_enz"/>
</dbReference>
<keyword evidence="1" id="KW-0233">DNA recombination</keyword>
<dbReference type="InterPro" id="IPR002104">
    <property type="entry name" value="Integrase_catalytic"/>
</dbReference>
<evidence type="ECO:0000259" key="2">
    <source>
        <dbReference type="PROSITE" id="PS51898"/>
    </source>
</evidence>
<evidence type="ECO:0000256" key="1">
    <source>
        <dbReference type="ARBA" id="ARBA00023172"/>
    </source>
</evidence>
<evidence type="ECO:0000313" key="3">
    <source>
        <dbReference type="EMBL" id="GAA3726874.1"/>
    </source>
</evidence>
<keyword evidence="4" id="KW-1185">Reference proteome</keyword>
<dbReference type="InterPro" id="IPR013762">
    <property type="entry name" value="Integrase-like_cat_sf"/>
</dbReference>
<gene>
    <name evidence="3" type="ORF">GCM10022378_15320</name>
</gene>
<accession>A0ABP7EXT1</accession>
<comment type="caution">
    <text evidence="3">The sequence shown here is derived from an EMBL/GenBank/DDBJ whole genome shotgun (WGS) entry which is preliminary data.</text>
</comment>
<reference evidence="4" key="1">
    <citation type="journal article" date="2019" name="Int. J. Syst. Evol. Microbiol.">
        <title>The Global Catalogue of Microorganisms (GCM) 10K type strain sequencing project: providing services to taxonomists for standard genome sequencing and annotation.</title>
        <authorList>
            <consortium name="The Broad Institute Genomics Platform"/>
            <consortium name="The Broad Institute Genome Sequencing Center for Infectious Disease"/>
            <person name="Wu L."/>
            <person name="Ma J."/>
        </authorList>
    </citation>
    <scope>NUCLEOTIDE SEQUENCE [LARGE SCALE GENOMIC DNA]</scope>
    <source>
        <strain evidence="4">JCM 16981</strain>
    </source>
</reference>